<gene>
    <name evidence="1" type="ORF">S12H4_42212</name>
</gene>
<protein>
    <submittedName>
        <fullName evidence="1">Uncharacterized protein</fullName>
    </submittedName>
</protein>
<evidence type="ECO:0000313" key="1">
    <source>
        <dbReference type="EMBL" id="GAJ12631.1"/>
    </source>
</evidence>
<name>X1VEL7_9ZZZZ</name>
<organism evidence="1">
    <name type="scientific">marine sediment metagenome</name>
    <dbReference type="NCBI Taxonomy" id="412755"/>
    <lineage>
        <taxon>unclassified sequences</taxon>
        <taxon>metagenomes</taxon>
        <taxon>ecological metagenomes</taxon>
    </lineage>
</organism>
<dbReference type="AlphaFoldDB" id="X1VEL7"/>
<feature type="non-terminal residue" evidence="1">
    <location>
        <position position="1"/>
    </location>
</feature>
<accession>X1VEL7</accession>
<proteinExistence type="predicted"/>
<reference evidence="1" key="1">
    <citation type="journal article" date="2014" name="Front. Microbiol.">
        <title>High frequency of phylogenetically diverse reductive dehalogenase-homologous genes in deep subseafloor sedimentary metagenomes.</title>
        <authorList>
            <person name="Kawai M."/>
            <person name="Futagami T."/>
            <person name="Toyoda A."/>
            <person name="Takaki Y."/>
            <person name="Nishi S."/>
            <person name="Hori S."/>
            <person name="Arai W."/>
            <person name="Tsubouchi T."/>
            <person name="Morono Y."/>
            <person name="Uchiyama I."/>
            <person name="Ito T."/>
            <person name="Fujiyama A."/>
            <person name="Inagaki F."/>
            <person name="Takami H."/>
        </authorList>
    </citation>
    <scope>NUCLEOTIDE SEQUENCE</scope>
    <source>
        <strain evidence="1">Expedition CK06-06</strain>
    </source>
</reference>
<dbReference type="EMBL" id="BARW01025807">
    <property type="protein sequence ID" value="GAJ12631.1"/>
    <property type="molecule type" value="Genomic_DNA"/>
</dbReference>
<comment type="caution">
    <text evidence="1">The sequence shown here is derived from an EMBL/GenBank/DDBJ whole genome shotgun (WGS) entry which is preliminary data.</text>
</comment>
<sequence length="32" mass="3492">VYPDIAPVEQAEAVIEKARVFPIRSILSGIIP</sequence>